<dbReference type="EMBL" id="JACMHY010000007">
    <property type="protein sequence ID" value="MBC2866958.1"/>
    <property type="molecule type" value="Genomic_DNA"/>
</dbReference>
<accession>A0A7X1I3E1</accession>
<evidence type="ECO:0000259" key="1">
    <source>
        <dbReference type="Pfam" id="PF13471"/>
    </source>
</evidence>
<feature type="domain" description="Microcin J25-processing protein McjB C-terminal" evidence="1">
    <location>
        <begin position="23"/>
        <end position="131"/>
    </location>
</feature>
<dbReference type="Pfam" id="PF13471">
    <property type="entry name" value="Transglut_core3"/>
    <property type="match status" value="1"/>
</dbReference>
<proteinExistence type="predicted"/>
<dbReference type="InterPro" id="IPR053521">
    <property type="entry name" value="McjB-like"/>
</dbReference>
<dbReference type="NCBIfam" id="NF033537">
    <property type="entry name" value="lasso_biosyn_B2"/>
    <property type="match status" value="1"/>
</dbReference>
<dbReference type="AlphaFoldDB" id="A0A7X1I3E1"/>
<keyword evidence="3" id="KW-1185">Reference proteome</keyword>
<name>A0A7X1I3E1_9ACTN</name>
<gene>
    <name evidence="2" type="ORF">H1R13_18885</name>
</gene>
<dbReference type="RefSeq" id="WP_159671431.1">
    <property type="nucleotide sequence ID" value="NZ_JACMHY010000007.1"/>
</dbReference>
<evidence type="ECO:0000313" key="3">
    <source>
        <dbReference type="Proteomes" id="UP000517694"/>
    </source>
</evidence>
<comment type="caution">
    <text evidence="2">The sequence shown here is derived from an EMBL/GenBank/DDBJ whole genome shotgun (WGS) entry which is preliminary data.</text>
</comment>
<dbReference type="OrthoDB" id="583768at2"/>
<evidence type="ECO:0000313" key="2">
    <source>
        <dbReference type="EMBL" id="MBC2866958.1"/>
    </source>
</evidence>
<dbReference type="Proteomes" id="UP000517694">
    <property type="component" value="Unassembled WGS sequence"/>
</dbReference>
<sequence length="142" mass="15643">MSQILASGGRRPALRRRVPARIAVLAACLLARLPPRRIRLVLRLLRRGAAPATHAQALAARQDITATSTLCAGTYCLQRSLATTLLCRMRGNWPTWCTGVRTPPFTAHAWVEADGRPVGEPADITAYRTIISVRPPRRRRAC</sequence>
<reference evidence="2 3" key="1">
    <citation type="submission" date="2020-08" db="EMBL/GenBank/DDBJ databases">
        <title>Whole-Genome Sequence of French Clinical Streptomyces mexicanus Strain Q0842.</title>
        <authorList>
            <person name="Boxberger M."/>
            <person name="La Scola B."/>
        </authorList>
    </citation>
    <scope>NUCLEOTIDE SEQUENCE [LARGE SCALE GENOMIC DNA]</scope>
    <source>
        <strain evidence="2 3">Marseille-Q0842</strain>
    </source>
</reference>
<dbReference type="InterPro" id="IPR032708">
    <property type="entry name" value="McjB_C"/>
</dbReference>
<organism evidence="2 3">
    <name type="scientific">Streptomyces mexicanus</name>
    <dbReference type="NCBI Taxonomy" id="178566"/>
    <lineage>
        <taxon>Bacteria</taxon>
        <taxon>Bacillati</taxon>
        <taxon>Actinomycetota</taxon>
        <taxon>Actinomycetes</taxon>
        <taxon>Kitasatosporales</taxon>
        <taxon>Streptomycetaceae</taxon>
        <taxon>Streptomyces</taxon>
    </lineage>
</organism>
<protein>
    <submittedName>
        <fullName evidence="2">Lasso peptide biosynthesis B2 protein</fullName>
    </submittedName>
</protein>